<evidence type="ECO:0000256" key="6">
    <source>
        <dbReference type="ARBA" id="ARBA00022989"/>
    </source>
</evidence>
<dbReference type="NCBIfam" id="TIGR00797">
    <property type="entry name" value="matE"/>
    <property type="match status" value="1"/>
</dbReference>
<feature type="transmembrane region" description="Helical" evidence="10">
    <location>
        <begin position="199"/>
        <end position="223"/>
    </location>
</feature>
<dbReference type="AlphaFoldDB" id="A0A3A4NUZ3"/>
<evidence type="ECO:0000256" key="2">
    <source>
        <dbReference type="ARBA" id="ARBA00022448"/>
    </source>
</evidence>
<evidence type="ECO:0000256" key="4">
    <source>
        <dbReference type="ARBA" id="ARBA00022475"/>
    </source>
</evidence>
<gene>
    <name evidence="11" type="ORF">C4520_13050</name>
</gene>
<feature type="transmembrane region" description="Helical" evidence="10">
    <location>
        <begin position="137"/>
        <end position="157"/>
    </location>
</feature>
<evidence type="ECO:0000256" key="9">
    <source>
        <dbReference type="ARBA" id="ARBA00031636"/>
    </source>
</evidence>
<keyword evidence="4" id="KW-1003">Cell membrane</keyword>
<dbReference type="GO" id="GO:0006811">
    <property type="term" value="P:monoatomic ion transport"/>
    <property type="evidence" value="ECO:0007669"/>
    <property type="project" value="UniProtKB-KW"/>
</dbReference>
<feature type="transmembrane region" description="Helical" evidence="10">
    <location>
        <begin position="327"/>
        <end position="350"/>
    </location>
</feature>
<feature type="transmembrane region" description="Helical" evidence="10">
    <location>
        <begin position="100"/>
        <end position="125"/>
    </location>
</feature>
<feature type="transmembrane region" description="Helical" evidence="10">
    <location>
        <begin position="19"/>
        <end position="39"/>
    </location>
</feature>
<evidence type="ECO:0000256" key="1">
    <source>
        <dbReference type="ARBA" id="ARBA00004651"/>
    </source>
</evidence>
<feature type="transmembrane region" description="Helical" evidence="10">
    <location>
        <begin position="277"/>
        <end position="306"/>
    </location>
</feature>
<keyword evidence="5 10" id="KW-0812">Transmembrane</keyword>
<protein>
    <recommendedName>
        <fullName evidence="9">Multidrug-efflux transporter</fullName>
    </recommendedName>
</protein>
<feature type="transmembrane region" description="Helical" evidence="10">
    <location>
        <begin position="422"/>
        <end position="443"/>
    </location>
</feature>
<dbReference type="Proteomes" id="UP000265882">
    <property type="component" value="Unassembled WGS sequence"/>
</dbReference>
<evidence type="ECO:0000256" key="5">
    <source>
        <dbReference type="ARBA" id="ARBA00022692"/>
    </source>
</evidence>
<feature type="transmembrane region" description="Helical" evidence="10">
    <location>
        <begin position="394"/>
        <end position="416"/>
    </location>
</feature>
<comment type="caution">
    <text evidence="11">The sequence shown here is derived from an EMBL/GenBank/DDBJ whole genome shotgun (WGS) entry which is preliminary data.</text>
</comment>
<dbReference type="Pfam" id="PF01554">
    <property type="entry name" value="MatE"/>
    <property type="match status" value="2"/>
</dbReference>
<keyword evidence="3" id="KW-0050">Antiport</keyword>
<proteinExistence type="predicted"/>
<evidence type="ECO:0000313" key="12">
    <source>
        <dbReference type="Proteomes" id="UP000265882"/>
    </source>
</evidence>
<dbReference type="PANTHER" id="PTHR43298">
    <property type="entry name" value="MULTIDRUG RESISTANCE PROTEIN NORM-RELATED"/>
    <property type="match status" value="1"/>
</dbReference>
<comment type="subcellular location">
    <subcellularLocation>
        <location evidence="1">Cell membrane</location>
        <topology evidence="1">Multi-pass membrane protein</topology>
    </subcellularLocation>
</comment>
<keyword evidence="6 10" id="KW-1133">Transmembrane helix</keyword>
<dbReference type="PIRSF" id="PIRSF006603">
    <property type="entry name" value="DinF"/>
    <property type="match status" value="1"/>
</dbReference>
<dbReference type="InterPro" id="IPR050222">
    <property type="entry name" value="MATE_MdtK"/>
</dbReference>
<reference evidence="11 12" key="1">
    <citation type="journal article" date="2017" name="ISME J.">
        <title>Energy and carbon metabolisms in a deep terrestrial subsurface fluid microbial community.</title>
        <authorList>
            <person name="Momper L."/>
            <person name="Jungbluth S.P."/>
            <person name="Lee M.D."/>
            <person name="Amend J.P."/>
        </authorList>
    </citation>
    <scope>NUCLEOTIDE SEQUENCE [LARGE SCALE GENOMIC DNA]</scope>
    <source>
        <strain evidence="11">SURF_5</strain>
    </source>
</reference>
<sequence>MTTGTVSVPTAAPSLRRKIFSLAWPVILNNLLLTFVWIADMIMVGRLGSAAVAAVGVSGQMFNMVMALTLAVTTGTIALVARHIGAQEKERADAVLGHSLLLSTVFAAVVTVPTFVGSASLFRLFGADPVVTAVGVPYLRVVVSGTLFLVVALVFAAALRGAGDTKTPLFVSVGANVVNVILNYGLIFGKLGMPELGVLGAGIASIIAFTLEAAAFVYLSLTGKLMLSLPRKLLVMERDLMARILRIGSPSAVEHGLIQLGYLWYMTIITGYGTGPLAAYMIGVNIMSLSFMPGFGFSVAASALVGQSLGAKEPSAAASQGWECTRLAVWVMAAIGIILFVAAKPTALIYVNEAGVVDYTALFVRVLALCQPAMAIHFALSGALIGAADTRWPLYSSFIGMFLIRLPLAFLAAHVLGLSITWVWLIILADHYIKAFVLFLRFLSGRWKSVKV</sequence>
<keyword evidence="8 10" id="KW-0472">Membrane</keyword>
<dbReference type="GO" id="GO:0015297">
    <property type="term" value="F:antiporter activity"/>
    <property type="evidence" value="ECO:0007669"/>
    <property type="project" value="UniProtKB-KW"/>
</dbReference>
<evidence type="ECO:0000313" key="11">
    <source>
        <dbReference type="EMBL" id="RJP19371.1"/>
    </source>
</evidence>
<dbReference type="EMBL" id="QZKU01000091">
    <property type="protein sequence ID" value="RJP19371.1"/>
    <property type="molecule type" value="Genomic_DNA"/>
</dbReference>
<feature type="transmembrane region" description="Helical" evidence="10">
    <location>
        <begin position="169"/>
        <end position="187"/>
    </location>
</feature>
<dbReference type="CDD" id="cd13137">
    <property type="entry name" value="MATE_NorM_like"/>
    <property type="match status" value="1"/>
</dbReference>
<keyword evidence="2" id="KW-0813">Transport</keyword>
<dbReference type="InterPro" id="IPR048279">
    <property type="entry name" value="MdtK-like"/>
</dbReference>
<dbReference type="GO" id="GO:0042910">
    <property type="term" value="F:xenobiotic transmembrane transporter activity"/>
    <property type="evidence" value="ECO:0007669"/>
    <property type="project" value="InterPro"/>
</dbReference>
<feature type="transmembrane region" description="Helical" evidence="10">
    <location>
        <begin position="59"/>
        <end position="80"/>
    </location>
</feature>
<keyword evidence="7" id="KW-0406">Ion transport</keyword>
<accession>A0A3A4NUZ3</accession>
<evidence type="ECO:0000256" key="7">
    <source>
        <dbReference type="ARBA" id="ARBA00023065"/>
    </source>
</evidence>
<dbReference type="InterPro" id="IPR002528">
    <property type="entry name" value="MATE_fam"/>
</dbReference>
<dbReference type="PANTHER" id="PTHR43298:SF2">
    <property type="entry name" value="FMN_FAD EXPORTER YEEO-RELATED"/>
    <property type="match status" value="1"/>
</dbReference>
<evidence type="ECO:0000256" key="3">
    <source>
        <dbReference type="ARBA" id="ARBA00022449"/>
    </source>
</evidence>
<feature type="transmembrane region" description="Helical" evidence="10">
    <location>
        <begin position="362"/>
        <end position="387"/>
    </location>
</feature>
<evidence type="ECO:0000256" key="8">
    <source>
        <dbReference type="ARBA" id="ARBA00023136"/>
    </source>
</evidence>
<organism evidence="11 12">
    <name type="scientific">Abyssobacteria bacterium (strain SURF_5)</name>
    <dbReference type="NCBI Taxonomy" id="2093360"/>
    <lineage>
        <taxon>Bacteria</taxon>
        <taxon>Pseudomonadati</taxon>
        <taxon>Candidatus Hydrogenedentota</taxon>
        <taxon>Candidatus Abyssobacteria</taxon>
    </lineage>
</organism>
<evidence type="ECO:0000256" key="10">
    <source>
        <dbReference type="SAM" id="Phobius"/>
    </source>
</evidence>
<name>A0A3A4NUZ3_ABYX5</name>
<dbReference type="GO" id="GO:0005886">
    <property type="term" value="C:plasma membrane"/>
    <property type="evidence" value="ECO:0007669"/>
    <property type="project" value="UniProtKB-SubCell"/>
</dbReference>